<keyword evidence="2" id="KW-0560">Oxidoreductase</keyword>
<keyword evidence="2" id="KW-0408">Iron</keyword>
<dbReference type="InterPro" id="IPR001128">
    <property type="entry name" value="Cyt_P450"/>
</dbReference>
<reference evidence="3 4" key="1">
    <citation type="submission" date="2021-08" db="EMBL/GenBank/DDBJ databases">
        <title>Streptomyces sp. PTM05 isolated from lichen.</title>
        <authorList>
            <person name="Somphong A."/>
            <person name="Phongsopitanun W."/>
            <person name="Tanasupawat S."/>
        </authorList>
    </citation>
    <scope>NUCLEOTIDE SEQUENCE [LARGE SCALE GENOMIC DNA]</scope>
    <source>
        <strain evidence="3 4">Ptm05</strain>
    </source>
</reference>
<name>A0ABS7QPK5_9ACTN</name>
<keyword evidence="2" id="KW-0503">Monooxygenase</keyword>
<dbReference type="PRINTS" id="PR00359">
    <property type="entry name" value="BP450"/>
</dbReference>
<comment type="caution">
    <text evidence="3">The sequence shown here is derived from an EMBL/GenBank/DDBJ whole genome shotgun (WGS) entry which is preliminary data.</text>
</comment>
<evidence type="ECO:0000256" key="2">
    <source>
        <dbReference type="RuleBase" id="RU000461"/>
    </source>
</evidence>
<organism evidence="3 4">
    <name type="scientific">Streptantibioticus parmotrematis</name>
    <dbReference type="NCBI Taxonomy" id="2873249"/>
    <lineage>
        <taxon>Bacteria</taxon>
        <taxon>Bacillati</taxon>
        <taxon>Actinomycetota</taxon>
        <taxon>Actinomycetes</taxon>
        <taxon>Kitasatosporales</taxon>
        <taxon>Streptomycetaceae</taxon>
        <taxon>Streptantibioticus</taxon>
    </lineage>
</organism>
<dbReference type="InterPro" id="IPR002397">
    <property type="entry name" value="Cyt_P450_B"/>
</dbReference>
<keyword evidence="2" id="KW-0479">Metal-binding</keyword>
<evidence type="ECO:0000313" key="3">
    <source>
        <dbReference type="EMBL" id="MBY8885102.1"/>
    </source>
</evidence>
<dbReference type="PANTHER" id="PTHR46696:SF4">
    <property type="entry name" value="BIOTIN BIOSYNTHESIS CYTOCHROME P450"/>
    <property type="match status" value="1"/>
</dbReference>
<proteinExistence type="inferred from homology"/>
<dbReference type="EMBL" id="JAINVZ010000005">
    <property type="protein sequence ID" value="MBY8885102.1"/>
    <property type="molecule type" value="Genomic_DNA"/>
</dbReference>
<dbReference type="InterPro" id="IPR036396">
    <property type="entry name" value="Cyt_P450_sf"/>
</dbReference>
<dbReference type="SUPFAM" id="SSF48264">
    <property type="entry name" value="Cytochrome P450"/>
    <property type="match status" value="1"/>
</dbReference>
<dbReference type="Gene3D" id="1.10.630.10">
    <property type="entry name" value="Cytochrome P450"/>
    <property type="match status" value="2"/>
</dbReference>
<dbReference type="PANTHER" id="PTHR46696">
    <property type="entry name" value="P450, PUTATIVE (EUROFUNG)-RELATED"/>
    <property type="match status" value="1"/>
</dbReference>
<dbReference type="PROSITE" id="PS00086">
    <property type="entry name" value="CYTOCHROME_P450"/>
    <property type="match status" value="1"/>
</dbReference>
<evidence type="ECO:0000313" key="4">
    <source>
        <dbReference type="Proteomes" id="UP001198565"/>
    </source>
</evidence>
<keyword evidence="4" id="KW-1185">Reference proteome</keyword>
<comment type="similarity">
    <text evidence="1 2">Belongs to the cytochrome P450 family.</text>
</comment>
<sequence>MPAEVRHRGAGPDVFDPRRYARGVPYGRYRVLRDHCPVAWQDEPEVLGWPAGPGFWAVTRHADVVRVLKDSATYSSCLGATQIRDPDPADLPFVRRMMLNQDPPHHLRLRRLVSRAFTPGRVARFREAVRGRARSLVAGALAEARAGDGTCDVVARVTDEYALLNLTDLLGVPPGDRGLLLHWTRRVIGYQDPDEASDTSTADGSPVDPRSPSALADMFGYARELAAHKRRHPGDDVLTALATDAELTVPELEMFFFLLRRHPPVLTFRRTAAHDTTLAGTRVRAGEKVVVLHASANHDERVFPHPYRLDLTRSPNPHVSFGDGPHVCLGAHFARLQLATLYDEFRTALPTPPRLAEPPRRLTSNFINGLKFLRLELPAG</sequence>
<dbReference type="InterPro" id="IPR017972">
    <property type="entry name" value="Cyt_P450_CS"/>
</dbReference>
<dbReference type="Pfam" id="PF00067">
    <property type="entry name" value="p450"/>
    <property type="match status" value="1"/>
</dbReference>
<protein>
    <submittedName>
        <fullName evidence="3">Cytochrome P450</fullName>
    </submittedName>
</protein>
<gene>
    <name evidence="3" type="ORF">K7472_09615</name>
</gene>
<keyword evidence="2" id="KW-0349">Heme</keyword>
<dbReference type="RefSeq" id="WP_222976196.1">
    <property type="nucleotide sequence ID" value="NZ_JAINVZ010000005.1"/>
</dbReference>
<evidence type="ECO:0000256" key="1">
    <source>
        <dbReference type="ARBA" id="ARBA00010617"/>
    </source>
</evidence>
<accession>A0ABS7QPK5</accession>
<dbReference type="Proteomes" id="UP001198565">
    <property type="component" value="Unassembled WGS sequence"/>
</dbReference>